<evidence type="ECO:0000313" key="1">
    <source>
        <dbReference type="EMBL" id="EDW36524.1"/>
    </source>
</evidence>
<accession>B4H9P0</accession>
<dbReference type="STRING" id="7234.B4H9P0"/>
<reference evidence="1 2" key="1">
    <citation type="journal article" date="2007" name="Nature">
        <title>Evolution of genes and genomes on the Drosophila phylogeny.</title>
        <authorList>
            <consortium name="Drosophila 12 Genomes Consortium"/>
            <person name="Clark A.G."/>
            <person name="Eisen M.B."/>
            <person name="Smith D.R."/>
            <person name="Bergman C.M."/>
            <person name="Oliver B."/>
            <person name="Markow T.A."/>
            <person name="Kaufman T.C."/>
            <person name="Kellis M."/>
            <person name="Gelbart W."/>
            <person name="Iyer V.N."/>
            <person name="Pollard D.A."/>
            <person name="Sackton T.B."/>
            <person name="Larracuente A.M."/>
            <person name="Singh N.D."/>
            <person name="Abad J.P."/>
            <person name="Abt D.N."/>
            <person name="Adryan B."/>
            <person name="Aguade M."/>
            <person name="Akashi H."/>
            <person name="Anderson W.W."/>
            <person name="Aquadro C.F."/>
            <person name="Ardell D.H."/>
            <person name="Arguello R."/>
            <person name="Artieri C.G."/>
            <person name="Barbash D.A."/>
            <person name="Barker D."/>
            <person name="Barsanti P."/>
            <person name="Batterham P."/>
            <person name="Batzoglou S."/>
            <person name="Begun D."/>
            <person name="Bhutkar A."/>
            <person name="Blanco E."/>
            <person name="Bosak S.A."/>
            <person name="Bradley R.K."/>
            <person name="Brand A.D."/>
            <person name="Brent M.R."/>
            <person name="Brooks A.N."/>
            <person name="Brown R.H."/>
            <person name="Butlin R.K."/>
            <person name="Caggese C."/>
            <person name="Calvi B.R."/>
            <person name="Bernardo de Carvalho A."/>
            <person name="Caspi A."/>
            <person name="Castrezana S."/>
            <person name="Celniker S.E."/>
            <person name="Chang J.L."/>
            <person name="Chapple C."/>
            <person name="Chatterji S."/>
            <person name="Chinwalla A."/>
            <person name="Civetta A."/>
            <person name="Clifton S.W."/>
            <person name="Comeron J.M."/>
            <person name="Costello J.C."/>
            <person name="Coyne J.A."/>
            <person name="Daub J."/>
            <person name="David R.G."/>
            <person name="Delcher A.L."/>
            <person name="Delehaunty K."/>
            <person name="Do C.B."/>
            <person name="Ebling H."/>
            <person name="Edwards K."/>
            <person name="Eickbush T."/>
            <person name="Evans J.D."/>
            <person name="Filipski A."/>
            <person name="Findeiss S."/>
            <person name="Freyhult E."/>
            <person name="Fulton L."/>
            <person name="Fulton R."/>
            <person name="Garcia A.C."/>
            <person name="Gardiner A."/>
            <person name="Garfield D.A."/>
            <person name="Garvin B.E."/>
            <person name="Gibson G."/>
            <person name="Gilbert D."/>
            <person name="Gnerre S."/>
            <person name="Godfrey J."/>
            <person name="Good R."/>
            <person name="Gotea V."/>
            <person name="Gravely B."/>
            <person name="Greenberg A.J."/>
            <person name="Griffiths-Jones S."/>
            <person name="Gross S."/>
            <person name="Guigo R."/>
            <person name="Gustafson E.A."/>
            <person name="Haerty W."/>
            <person name="Hahn M.W."/>
            <person name="Halligan D.L."/>
            <person name="Halpern A.L."/>
            <person name="Halter G.M."/>
            <person name="Han M.V."/>
            <person name="Heger A."/>
            <person name="Hillier L."/>
            <person name="Hinrichs A.S."/>
            <person name="Holmes I."/>
            <person name="Hoskins R.A."/>
            <person name="Hubisz M.J."/>
            <person name="Hultmark D."/>
            <person name="Huntley M.A."/>
            <person name="Jaffe D.B."/>
            <person name="Jagadeeshan S."/>
            <person name="Jeck W.R."/>
            <person name="Johnson J."/>
            <person name="Jones C.D."/>
            <person name="Jordan W.C."/>
            <person name="Karpen G.H."/>
            <person name="Kataoka E."/>
            <person name="Keightley P.D."/>
            <person name="Kheradpour P."/>
            <person name="Kirkness E.F."/>
            <person name="Koerich L.B."/>
            <person name="Kristiansen K."/>
            <person name="Kudrna D."/>
            <person name="Kulathinal R.J."/>
            <person name="Kumar S."/>
            <person name="Kwok R."/>
            <person name="Lander E."/>
            <person name="Langley C.H."/>
            <person name="Lapoint R."/>
            <person name="Lazzaro B.P."/>
            <person name="Lee S.J."/>
            <person name="Levesque L."/>
            <person name="Li R."/>
            <person name="Lin C.F."/>
            <person name="Lin M.F."/>
            <person name="Lindblad-Toh K."/>
            <person name="Llopart A."/>
            <person name="Long M."/>
            <person name="Low L."/>
            <person name="Lozovsky E."/>
            <person name="Lu J."/>
            <person name="Luo M."/>
            <person name="Machado C.A."/>
            <person name="Makalowski W."/>
            <person name="Marzo M."/>
            <person name="Matsuda M."/>
            <person name="Matzkin L."/>
            <person name="McAllister B."/>
            <person name="McBride C.S."/>
            <person name="McKernan B."/>
            <person name="McKernan K."/>
            <person name="Mendez-Lago M."/>
            <person name="Minx P."/>
            <person name="Mollenhauer M.U."/>
            <person name="Montooth K."/>
            <person name="Mount S.M."/>
            <person name="Mu X."/>
            <person name="Myers E."/>
            <person name="Negre B."/>
            <person name="Newfeld S."/>
            <person name="Nielsen R."/>
            <person name="Noor M.A."/>
            <person name="O'Grady P."/>
            <person name="Pachter L."/>
            <person name="Papaceit M."/>
            <person name="Parisi M.J."/>
            <person name="Parisi M."/>
            <person name="Parts L."/>
            <person name="Pedersen J.S."/>
            <person name="Pesole G."/>
            <person name="Phillippy A.M."/>
            <person name="Ponting C.P."/>
            <person name="Pop M."/>
            <person name="Porcelli D."/>
            <person name="Powell J.R."/>
            <person name="Prohaska S."/>
            <person name="Pruitt K."/>
            <person name="Puig M."/>
            <person name="Quesneville H."/>
            <person name="Ram K.R."/>
            <person name="Rand D."/>
            <person name="Rasmussen M.D."/>
            <person name="Reed L.K."/>
            <person name="Reenan R."/>
            <person name="Reily A."/>
            <person name="Remington K.A."/>
            <person name="Rieger T.T."/>
            <person name="Ritchie M.G."/>
            <person name="Robin C."/>
            <person name="Rogers Y.H."/>
            <person name="Rohde C."/>
            <person name="Rozas J."/>
            <person name="Rubenfield M.J."/>
            <person name="Ruiz A."/>
            <person name="Russo S."/>
            <person name="Salzberg S.L."/>
            <person name="Sanchez-Gracia A."/>
            <person name="Saranga D.J."/>
            <person name="Sato H."/>
            <person name="Schaeffer S.W."/>
            <person name="Schatz M.C."/>
            <person name="Schlenke T."/>
            <person name="Schwartz R."/>
            <person name="Segarra C."/>
            <person name="Singh R.S."/>
            <person name="Sirot L."/>
            <person name="Sirota M."/>
            <person name="Sisneros N.B."/>
            <person name="Smith C.D."/>
            <person name="Smith T.F."/>
            <person name="Spieth J."/>
            <person name="Stage D.E."/>
            <person name="Stark A."/>
            <person name="Stephan W."/>
            <person name="Strausberg R.L."/>
            <person name="Strempel S."/>
            <person name="Sturgill D."/>
            <person name="Sutton G."/>
            <person name="Sutton G.G."/>
            <person name="Tao W."/>
            <person name="Teichmann S."/>
            <person name="Tobari Y.N."/>
            <person name="Tomimura Y."/>
            <person name="Tsolas J.M."/>
            <person name="Valente V.L."/>
            <person name="Venter E."/>
            <person name="Venter J.C."/>
            <person name="Vicario S."/>
            <person name="Vieira F.G."/>
            <person name="Vilella A.J."/>
            <person name="Villasante A."/>
            <person name="Walenz B."/>
            <person name="Wang J."/>
            <person name="Wasserman M."/>
            <person name="Watts T."/>
            <person name="Wilson D."/>
            <person name="Wilson R.K."/>
            <person name="Wing R.A."/>
            <person name="Wolfner M.F."/>
            <person name="Wong A."/>
            <person name="Wong G.K."/>
            <person name="Wu C.I."/>
            <person name="Wu G."/>
            <person name="Yamamoto D."/>
            <person name="Yang H.P."/>
            <person name="Yang S.P."/>
            <person name="Yorke J.A."/>
            <person name="Yoshida K."/>
            <person name="Zdobnov E."/>
            <person name="Zhang P."/>
            <person name="Zhang Y."/>
            <person name="Zimin A.V."/>
            <person name="Baldwin J."/>
            <person name="Abdouelleil A."/>
            <person name="Abdulkadir J."/>
            <person name="Abebe A."/>
            <person name="Abera B."/>
            <person name="Abreu J."/>
            <person name="Acer S.C."/>
            <person name="Aftuck L."/>
            <person name="Alexander A."/>
            <person name="An P."/>
            <person name="Anderson E."/>
            <person name="Anderson S."/>
            <person name="Arachi H."/>
            <person name="Azer M."/>
            <person name="Bachantsang P."/>
            <person name="Barry A."/>
            <person name="Bayul T."/>
            <person name="Berlin A."/>
            <person name="Bessette D."/>
            <person name="Bloom T."/>
            <person name="Blye J."/>
            <person name="Boguslavskiy L."/>
            <person name="Bonnet C."/>
            <person name="Boukhgalter B."/>
            <person name="Bourzgui I."/>
            <person name="Brown A."/>
            <person name="Cahill P."/>
            <person name="Channer S."/>
            <person name="Cheshatsang Y."/>
            <person name="Chuda L."/>
            <person name="Citroen M."/>
            <person name="Collymore A."/>
            <person name="Cooke P."/>
            <person name="Costello M."/>
            <person name="D'Aco K."/>
            <person name="Daza R."/>
            <person name="De Haan G."/>
            <person name="DeGray S."/>
            <person name="DeMaso C."/>
            <person name="Dhargay N."/>
            <person name="Dooley K."/>
            <person name="Dooley E."/>
            <person name="Doricent M."/>
            <person name="Dorje P."/>
            <person name="Dorjee K."/>
            <person name="Dupes A."/>
            <person name="Elong R."/>
            <person name="Falk J."/>
            <person name="Farina A."/>
            <person name="Faro S."/>
            <person name="Ferguson D."/>
            <person name="Fisher S."/>
            <person name="Foley C.D."/>
            <person name="Franke A."/>
            <person name="Friedrich D."/>
            <person name="Gadbois L."/>
            <person name="Gearin G."/>
            <person name="Gearin C.R."/>
            <person name="Giannoukos G."/>
            <person name="Goode T."/>
            <person name="Graham J."/>
            <person name="Grandbois E."/>
            <person name="Grewal S."/>
            <person name="Gyaltsen K."/>
            <person name="Hafez N."/>
            <person name="Hagos B."/>
            <person name="Hall J."/>
            <person name="Henson C."/>
            <person name="Hollinger A."/>
            <person name="Honan T."/>
            <person name="Huard M.D."/>
            <person name="Hughes L."/>
            <person name="Hurhula B."/>
            <person name="Husby M.E."/>
            <person name="Kamat A."/>
            <person name="Kanga B."/>
            <person name="Kashin S."/>
            <person name="Khazanovich D."/>
            <person name="Kisner P."/>
            <person name="Lance K."/>
            <person name="Lara M."/>
            <person name="Lee W."/>
            <person name="Lennon N."/>
            <person name="Letendre F."/>
            <person name="LeVine R."/>
            <person name="Lipovsky A."/>
            <person name="Liu X."/>
            <person name="Liu J."/>
            <person name="Liu S."/>
            <person name="Lokyitsang T."/>
            <person name="Lokyitsang Y."/>
            <person name="Lubonja R."/>
            <person name="Lui A."/>
            <person name="MacDonald P."/>
            <person name="Magnisalis V."/>
            <person name="Maru K."/>
            <person name="Matthews C."/>
            <person name="McCusker W."/>
            <person name="McDonough S."/>
            <person name="Mehta T."/>
            <person name="Meldrim J."/>
            <person name="Meneus L."/>
            <person name="Mihai O."/>
            <person name="Mihalev A."/>
            <person name="Mihova T."/>
            <person name="Mittelman R."/>
            <person name="Mlenga V."/>
            <person name="Montmayeur A."/>
            <person name="Mulrain L."/>
            <person name="Navidi A."/>
            <person name="Naylor J."/>
            <person name="Negash T."/>
            <person name="Nguyen T."/>
            <person name="Nguyen N."/>
            <person name="Nicol R."/>
            <person name="Norbu C."/>
            <person name="Norbu N."/>
            <person name="Novod N."/>
            <person name="O'Neill B."/>
            <person name="Osman S."/>
            <person name="Markiewicz E."/>
            <person name="Oyono O.L."/>
            <person name="Patti C."/>
            <person name="Phunkhang P."/>
            <person name="Pierre F."/>
            <person name="Priest M."/>
            <person name="Raghuraman S."/>
            <person name="Rege F."/>
            <person name="Reyes R."/>
            <person name="Rise C."/>
            <person name="Rogov P."/>
            <person name="Ross K."/>
            <person name="Ryan E."/>
            <person name="Settipalli S."/>
            <person name="Shea T."/>
            <person name="Sherpa N."/>
            <person name="Shi L."/>
            <person name="Shih D."/>
            <person name="Sparrow T."/>
            <person name="Spaulding J."/>
            <person name="Stalker J."/>
            <person name="Stange-Thomann N."/>
            <person name="Stavropoulos S."/>
            <person name="Stone C."/>
            <person name="Strader C."/>
            <person name="Tesfaye S."/>
            <person name="Thomson T."/>
            <person name="Thoulutsang Y."/>
            <person name="Thoulutsang D."/>
            <person name="Topham K."/>
            <person name="Topping I."/>
            <person name="Tsamla T."/>
            <person name="Vassiliev H."/>
            <person name="Vo A."/>
            <person name="Wangchuk T."/>
            <person name="Wangdi T."/>
            <person name="Weiand M."/>
            <person name="Wilkinson J."/>
            <person name="Wilson A."/>
            <person name="Yadav S."/>
            <person name="Young G."/>
            <person name="Yu Q."/>
            <person name="Zembek L."/>
            <person name="Zhong D."/>
            <person name="Zimmer A."/>
            <person name="Zwirko Z."/>
            <person name="Jaffe D.B."/>
            <person name="Alvarez P."/>
            <person name="Brockman W."/>
            <person name="Butler J."/>
            <person name="Chin C."/>
            <person name="Gnerre S."/>
            <person name="Grabherr M."/>
            <person name="Kleber M."/>
            <person name="Mauceli E."/>
            <person name="MacCallum I."/>
        </authorList>
    </citation>
    <scope>NUCLEOTIDE SEQUENCE [LARGE SCALE GENOMIC DNA]</scope>
    <source>
        <strain evidence="2">MSH-3 / Tucson 14011-0111.49</strain>
    </source>
</reference>
<evidence type="ECO:0000313" key="2">
    <source>
        <dbReference type="Proteomes" id="UP000008744"/>
    </source>
</evidence>
<gene>
    <name evidence="1" type="primary">Dper\GL18384</name>
    <name evidence="1" type="ORF">Dper_GL18384</name>
</gene>
<dbReference type="HOGENOM" id="CLU_2443161_0_0_1"/>
<dbReference type="Proteomes" id="UP000008744">
    <property type="component" value="Unassembled WGS sequence"/>
</dbReference>
<protein>
    <submittedName>
        <fullName evidence="1">GL18384</fullName>
    </submittedName>
</protein>
<dbReference type="AlphaFoldDB" id="B4H9P0"/>
<name>B4H9P0_DROPE</name>
<organism evidence="2">
    <name type="scientific">Drosophila persimilis</name>
    <name type="common">Fruit fly</name>
    <dbReference type="NCBI Taxonomy" id="7234"/>
    <lineage>
        <taxon>Eukaryota</taxon>
        <taxon>Metazoa</taxon>
        <taxon>Ecdysozoa</taxon>
        <taxon>Arthropoda</taxon>
        <taxon>Hexapoda</taxon>
        <taxon>Insecta</taxon>
        <taxon>Pterygota</taxon>
        <taxon>Neoptera</taxon>
        <taxon>Endopterygota</taxon>
        <taxon>Diptera</taxon>
        <taxon>Brachycera</taxon>
        <taxon>Muscomorpha</taxon>
        <taxon>Ephydroidea</taxon>
        <taxon>Drosophilidae</taxon>
        <taxon>Drosophila</taxon>
        <taxon>Sophophora</taxon>
    </lineage>
</organism>
<keyword evidence="2" id="KW-1185">Reference proteome</keyword>
<sequence length="90" mass="10365">MVRKVLPCIWSKNPVTLKNNTPTGKKLLSEYQLNLLTKTISRLRDFHDAEDQKLHKLLAIKVESVLEIKKELDTFVETVNELDFGTGIEK</sequence>
<proteinExistence type="predicted"/>
<dbReference type="EMBL" id="CH479230">
    <property type="protein sequence ID" value="EDW36524.1"/>
    <property type="molecule type" value="Genomic_DNA"/>
</dbReference>
<dbReference type="OrthoDB" id="336321at2759"/>